<keyword evidence="2 4" id="KW-0808">Transferase</keyword>
<evidence type="ECO:0000256" key="3">
    <source>
        <dbReference type="ARBA" id="ARBA00022691"/>
    </source>
</evidence>
<keyword evidence="5" id="KW-1185">Reference proteome</keyword>
<dbReference type="Gene3D" id="3.40.50.150">
    <property type="entry name" value="Vaccinia Virus protein VP39"/>
    <property type="match status" value="1"/>
</dbReference>
<dbReference type="PROSITE" id="PS51682">
    <property type="entry name" value="SAM_OMT_I"/>
    <property type="match status" value="1"/>
</dbReference>
<evidence type="ECO:0000256" key="2">
    <source>
        <dbReference type="ARBA" id="ARBA00022679"/>
    </source>
</evidence>
<dbReference type="EC" id="2.1.1.-" evidence="4"/>
<reference evidence="5" key="1">
    <citation type="submission" date="2023-07" db="EMBL/GenBank/DDBJ databases">
        <title>Characterization of two Paracoccaceae strains isolated from Phycosphere and proposal of Xinfangfangia lacusdiani sp. nov.</title>
        <authorList>
            <person name="Deng Y."/>
            <person name="Zhang Y.Q."/>
        </authorList>
    </citation>
    <scope>NUCLEOTIDE SEQUENCE [LARGE SCALE GENOMIC DNA]</scope>
    <source>
        <strain evidence="5">CPCC 101403</strain>
    </source>
</reference>
<dbReference type="Proteomes" id="UP001251085">
    <property type="component" value="Unassembled WGS sequence"/>
</dbReference>
<name>A0ABU3EGH6_9RHOB</name>
<dbReference type="InterPro" id="IPR029063">
    <property type="entry name" value="SAM-dependent_MTases_sf"/>
</dbReference>
<protein>
    <submittedName>
        <fullName evidence="4">O-methyltransferase</fullName>
        <ecNumber evidence="4">2.1.1.-</ecNumber>
    </submittedName>
</protein>
<sequence>MRIPDYPTGDAAGWAKVDGYFSDLLAPPEPALQAALAANAEAGLPAHDVSALQGKMLALFITMTGARRVLEIGTLGGYSTIWMARALPPGGTVTSIEASSVHADIARTNIHRAGLDQRVDLRVGAAADVLPGLDGPFDLIFIDADKPSNPLYLEWSLKLSRPGTVIIGDNVVRGGAVTDGGSTDPNVQGVRTFLDMIAREPRLQATAIQTVGEKGWDGFTLAVVGQG</sequence>
<keyword evidence="3" id="KW-0949">S-adenosyl-L-methionine</keyword>
<dbReference type="Pfam" id="PF01596">
    <property type="entry name" value="Methyltransf_3"/>
    <property type="match status" value="1"/>
</dbReference>
<dbReference type="SUPFAM" id="SSF53335">
    <property type="entry name" value="S-adenosyl-L-methionine-dependent methyltransferases"/>
    <property type="match status" value="1"/>
</dbReference>
<proteinExistence type="predicted"/>
<organism evidence="4 5">
    <name type="scientific">Paracoccus broussonetiae</name>
    <dbReference type="NCBI Taxonomy" id="3075834"/>
    <lineage>
        <taxon>Bacteria</taxon>
        <taxon>Pseudomonadati</taxon>
        <taxon>Pseudomonadota</taxon>
        <taxon>Alphaproteobacteria</taxon>
        <taxon>Rhodobacterales</taxon>
        <taxon>Paracoccaceae</taxon>
        <taxon>Paracoccus</taxon>
    </lineage>
</organism>
<dbReference type="InterPro" id="IPR050362">
    <property type="entry name" value="Cation-dep_OMT"/>
</dbReference>
<dbReference type="GO" id="GO:0008168">
    <property type="term" value="F:methyltransferase activity"/>
    <property type="evidence" value="ECO:0007669"/>
    <property type="project" value="UniProtKB-KW"/>
</dbReference>
<dbReference type="PANTHER" id="PTHR10509:SF14">
    <property type="entry name" value="CAFFEOYL-COA O-METHYLTRANSFERASE 3-RELATED"/>
    <property type="match status" value="1"/>
</dbReference>
<dbReference type="EMBL" id="JAVRQI010000008">
    <property type="protein sequence ID" value="MDT1062555.1"/>
    <property type="molecule type" value="Genomic_DNA"/>
</dbReference>
<evidence type="ECO:0000313" key="4">
    <source>
        <dbReference type="EMBL" id="MDT1062555.1"/>
    </source>
</evidence>
<dbReference type="RefSeq" id="WP_311759653.1">
    <property type="nucleotide sequence ID" value="NZ_JAVRQI010000008.1"/>
</dbReference>
<dbReference type="GO" id="GO:0032259">
    <property type="term" value="P:methylation"/>
    <property type="evidence" value="ECO:0007669"/>
    <property type="project" value="UniProtKB-KW"/>
</dbReference>
<evidence type="ECO:0000313" key="5">
    <source>
        <dbReference type="Proteomes" id="UP001251085"/>
    </source>
</evidence>
<dbReference type="InterPro" id="IPR002935">
    <property type="entry name" value="SAM_O-MeTrfase"/>
</dbReference>
<gene>
    <name evidence="4" type="ORF">RM190_11820</name>
</gene>
<accession>A0ABU3EGH6</accession>
<dbReference type="CDD" id="cd02440">
    <property type="entry name" value="AdoMet_MTases"/>
    <property type="match status" value="1"/>
</dbReference>
<keyword evidence="1 4" id="KW-0489">Methyltransferase</keyword>
<comment type="caution">
    <text evidence="4">The sequence shown here is derived from an EMBL/GenBank/DDBJ whole genome shotgun (WGS) entry which is preliminary data.</text>
</comment>
<dbReference type="PANTHER" id="PTHR10509">
    <property type="entry name" value="O-METHYLTRANSFERASE-RELATED"/>
    <property type="match status" value="1"/>
</dbReference>
<evidence type="ECO:0000256" key="1">
    <source>
        <dbReference type="ARBA" id="ARBA00022603"/>
    </source>
</evidence>